<organism evidence="1 2">
    <name type="scientific">Mycolicibacterium fortuitum</name>
    <name type="common">Mycobacterium fortuitum</name>
    <dbReference type="NCBI Taxonomy" id="1766"/>
    <lineage>
        <taxon>Bacteria</taxon>
        <taxon>Bacillati</taxon>
        <taxon>Actinomycetota</taxon>
        <taxon>Actinomycetes</taxon>
        <taxon>Mycobacteriales</taxon>
        <taxon>Mycobacteriaceae</taxon>
        <taxon>Mycolicibacterium</taxon>
    </lineage>
</organism>
<dbReference type="RefSeq" id="WP_054603285.1">
    <property type="nucleotide sequence ID" value="NZ_CP011269.1"/>
</dbReference>
<dbReference type="SUPFAM" id="SSF56024">
    <property type="entry name" value="Phospholipase D/nuclease"/>
    <property type="match status" value="1"/>
</dbReference>
<dbReference type="AlphaFoldDB" id="A0A0N9YGC1"/>
<evidence type="ECO:0000313" key="2">
    <source>
        <dbReference type="Proteomes" id="UP000057134"/>
    </source>
</evidence>
<dbReference type="InterPro" id="IPR001736">
    <property type="entry name" value="PLipase_D/transphosphatidylase"/>
</dbReference>
<gene>
    <name evidence="1" type="ORF">XA26_50190</name>
</gene>
<evidence type="ECO:0000313" key="1">
    <source>
        <dbReference type="EMBL" id="ALI28814.1"/>
    </source>
</evidence>
<sequence>MIEPDSRAALTEQLRPPSGFQLAHAVATTFTLDLTAALSIPLAFAAHRVRESRDPIAILDAVRRAADKIDVFAQAGQVAEPRVTSDLFALLEPMIHPVQAPRRNLLFHPKVWVLEYADGNARSYRMLCASRNLTNDRSWDLVVRLDGLATDRPTEQSAPLAALVRALPAMGVQPLAPSRVAKIAALADAVATVEWERPVDVRLLRFHPFGVPGIPTRPLHELFSGVRHGIISPFVSDDGLARILPPQSNATTVLARREQLDRLSAASLSRIEGLVLDEAANDDAAAESTADGTIQLAPAESLAGLHAKAYVVERASGSHLYVGSANATAPAFGGNVELLVEFEGPRTKLGVAAILGEESPLRALTIPYQPAGGADTPADELADYALEQALRELASRRYFAQVESEERAGANAFGDGHDATPQYRIHLTADGAVCVPDGMDARVSLLTRPANTAAVPGAPAQFDRLALTDITPFVVIRITDHRDVTASTVVAATLDGDIPGRQDAIIARQLADRSAFMRLLALLLALDGGDGALRFDGLGSAAEGWTEDGSGLFETLVRAIGVGHGGLADVRRIVEHVRAAESRRSDGEPTVLPDGFDELWEAVWEAYSVSAGVRDEK</sequence>
<dbReference type="Proteomes" id="UP000057134">
    <property type="component" value="Chromosome"/>
</dbReference>
<dbReference type="GO" id="GO:0006793">
    <property type="term" value="P:phosphorus metabolic process"/>
    <property type="evidence" value="ECO:0007669"/>
    <property type="project" value="UniProtKB-ARBA"/>
</dbReference>
<dbReference type="CDD" id="cd09176">
    <property type="entry name" value="PLDc_unchar6"/>
    <property type="match status" value="1"/>
</dbReference>
<dbReference type="STRING" id="1766.XA26_50190"/>
<dbReference type="PATRIC" id="fig|1766.6.peg.4995"/>
<protein>
    <submittedName>
        <fullName evidence="1">Uncharacterized protein</fullName>
    </submittedName>
</protein>
<dbReference type="EMBL" id="CP011269">
    <property type="protein sequence ID" value="ALI28814.1"/>
    <property type="molecule type" value="Genomic_DNA"/>
</dbReference>
<keyword evidence="2" id="KW-1185">Reference proteome</keyword>
<proteinExistence type="predicted"/>
<name>A0A0N9YGC1_MYCFO</name>
<accession>A0A0N9YGC1</accession>
<dbReference type="PROSITE" id="PS50035">
    <property type="entry name" value="PLD"/>
    <property type="match status" value="1"/>
</dbReference>
<dbReference type="Gene3D" id="3.30.870.10">
    <property type="entry name" value="Endonuclease Chain A"/>
    <property type="match status" value="1"/>
</dbReference>
<dbReference type="KEGG" id="mft:XA26_50190"/>
<reference evidence="1 2" key="1">
    <citation type="journal article" date="2015" name="MBio">
        <title>Enzymatic Degradation of Phenazines Can Generate Energy and Protect Sensitive Organisms from Toxicity.</title>
        <authorList>
            <person name="Costa K.C."/>
            <person name="Bergkessel M."/>
            <person name="Saunders S."/>
            <person name="Korlach J."/>
            <person name="Newman D.K."/>
        </authorList>
    </citation>
    <scope>NUCLEOTIDE SEQUENCE [LARGE SCALE GENOMIC DNA]</scope>
    <source>
        <strain evidence="1 2">CT6</strain>
    </source>
</reference>
<dbReference type="GO" id="GO:0003824">
    <property type="term" value="F:catalytic activity"/>
    <property type="evidence" value="ECO:0007669"/>
    <property type="project" value="InterPro"/>
</dbReference>
<dbReference type="InterPro" id="IPR059166">
    <property type="entry name" value="PLD-like_cat"/>
</dbReference>